<dbReference type="Gene3D" id="3.40.50.1390">
    <property type="entry name" value="Resolvase, N-terminal catalytic domain"/>
    <property type="match status" value="1"/>
</dbReference>
<accession>A0AAX3LS27</accession>
<dbReference type="AlphaFoldDB" id="A0AAX3LS27"/>
<dbReference type="Gene3D" id="3.90.1750.20">
    <property type="entry name" value="Putative Large Serine Recombinase, Chain B, Domain 2"/>
    <property type="match status" value="1"/>
</dbReference>
<dbReference type="InterPro" id="IPR038109">
    <property type="entry name" value="DNA_bind_recomb_sf"/>
</dbReference>
<dbReference type="EMBL" id="CP116423">
    <property type="protein sequence ID" value="WCE71544.1"/>
    <property type="molecule type" value="Genomic_DNA"/>
</dbReference>
<dbReference type="PROSITE" id="PS51737">
    <property type="entry name" value="RECOMBINASE_DNA_BIND"/>
    <property type="match status" value="1"/>
</dbReference>
<dbReference type="CDD" id="cd03768">
    <property type="entry name" value="SR_ResInv"/>
    <property type="match status" value="1"/>
</dbReference>
<dbReference type="PANTHER" id="PTHR30461">
    <property type="entry name" value="DNA-INVERTASE FROM LAMBDOID PROPHAGE"/>
    <property type="match status" value="1"/>
</dbReference>
<dbReference type="Pfam" id="PF07508">
    <property type="entry name" value="Recombinase"/>
    <property type="match status" value="1"/>
</dbReference>
<dbReference type="SUPFAM" id="SSF53041">
    <property type="entry name" value="Resolvase-like"/>
    <property type="match status" value="1"/>
</dbReference>
<reference evidence="3" key="1">
    <citation type="submission" date="2023-01" db="EMBL/GenBank/DDBJ databases">
        <title>Comparative genomic analysis of cold water coral derived Sulfitobacter faviae: insights into their metabolism and habitat adaptation.</title>
        <authorList>
            <person name="Guo Y."/>
            <person name="Lin S."/>
            <person name="Huang Z."/>
            <person name="Tang K."/>
            <person name="Wang X."/>
        </authorList>
    </citation>
    <scope>NUCLEOTIDE SEQUENCE</scope>
    <source>
        <strain evidence="3">SCSIO W_1865</strain>
    </source>
</reference>
<dbReference type="InterPro" id="IPR025827">
    <property type="entry name" value="Zn_ribbon_recom_dom"/>
</dbReference>
<dbReference type="PANTHER" id="PTHR30461:SF23">
    <property type="entry name" value="DNA RECOMBINASE-RELATED"/>
    <property type="match status" value="1"/>
</dbReference>
<feature type="domain" description="Resolvase/invertase-type recombinase catalytic" evidence="1">
    <location>
        <begin position="10"/>
        <end position="162"/>
    </location>
</feature>
<proteinExistence type="predicted"/>
<evidence type="ECO:0000259" key="1">
    <source>
        <dbReference type="PROSITE" id="PS51736"/>
    </source>
</evidence>
<dbReference type="SMART" id="SM00857">
    <property type="entry name" value="Resolvase"/>
    <property type="match status" value="1"/>
</dbReference>
<dbReference type="Pfam" id="PF13408">
    <property type="entry name" value="Zn_ribbon_recom"/>
    <property type="match status" value="1"/>
</dbReference>
<evidence type="ECO:0000259" key="2">
    <source>
        <dbReference type="PROSITE" id="PS51737"/>
    </source>
</evidence>
<protein>
    <submittedName>
        <fullName evidence="3">Recombinase family protein</fullName>
    </submittedName>
</protein>
<dbReference type="InterPro" id="IPR036162">
    <property type="entry name" value="Resolvase-like_N_sf"/>
</dbReference>
<evidence type="ECO:0000313" key="4">
    <source>
        <dbReference type="Proteomes" id="UP001210770"/>
    </source>
</evidence>
<organism evidence="3 4">
    <name type="scientific">Sulfitobacter faviae</name>
    <dbReference type="NCBI Taxonomy" id="1775881"/>
    <lineage>
        <taxon>Bacteria</taxon>
        <taxon>Pseudomonadati</taxon>
        <taxon>Pseudomonadota</taxon>
        <taxon>Alphaproteobacteria</taxon>
        <taxon>Rhodobacterales</taxon>
        <taxon>Roseobacteraceae</taxon>
        <taxon>Sulfitobacter</taxon>
    </lineage>
</organism>
<dbReference type="GO" id="GO:0000150">
    <property type="term" value="F:DNA strand exchange activity"/>
    <property type="evidence" value="ECO:0007669"/>
    <property type="project" value="InterPro"/>
</dbReference>
<feature type="domain" description="Recombinase" evidence="2">
    <location>
        <begin position="170"/>
        <end position="274"/>
    </location>
</feature>
<dbReference type="InterPro" id="IPR006119">
    <property type="entry name" value="Resolv_N"/>
</dbReference>
<dbReference type="Pfam" id="PF00239">
    <property type="entry name" value="Resolvase"/>
    <property type="match status" value="1"/>
</dbReference>
<gene>
    <name evidence="3" type="ORF">PL336_06855</name>
</gene>
<dbReference type="Proteomes" id="UP001210770">
    <property type="component" value="Chromosome"/>
</dbReference>
<name>A0AAX3LS27_9RHOB</name>
<dbReference type="PROSITE" id="PS51736">
    <property type="entry name" value="RECOMBINASES_3"/>
    <property type="match status" value="1"/>
</dbReference>
<sequence>MTQAILRKLRCAVYTRKSSEEGLEQEFNSLHAQREACEAYIASQRSEGWVALREQYDDGGVSGGTLERPGLKALLHDIEDGLVDVVVVYKIDRLSRSLADFAKLVEVFDRTGVTFVSVTQQFNTTTSMGRLTLNILLSFAQFEREVTAERIRDKVAASRKKGIWMGGVPPYGYRVENRKLLIDPERAEHVRWMFARFVEIGSATELARQIDQRGLLTPNGNRMDKKYLYRVLNNRAYIGEAVHKGESYPGEHDAIIDRETWDKVHTILQESPRKRAANTRAETPALLKGLIYGPDGAAFSPTHTKKRGRLYRYYVSQTILKHGAGSCPIGRVPAAEIETAVIDQVRAVFCQPEIIACAWDAAKGHCRDITLNEARMALQQFDPLWDELFPAEQARIIALAVERVDIGTDAINVRMRVDGLAELAQELQCSAEDKDAAA</sequence>
<dbReference type="InterPro" id="IPR011109">
    <property type="entry name" value="DNA_bind_recombinase_dom"/>
</dbReference>
<dbReference type="GO" id="GO:0003677">
    <property type="term" value="F:DNA binding"/>
    <property type="evidence" value="ECO:0007669"/>
    <property type="project" value="InterPro"/>
</dbReference>
<dbReference type="RefSeq" id="WP_271689696.1">
    <property type="nucleotide sequence ID" value="NZ_CP116423.1"/>
</dbReference>
<evidence type="ECO:0000313" key="3">
    <source>
        <dbReference type="EMBL" id="WCE71544.1"/>
    </source>
</evidence>
<dbReference type="InterPro" id="IPR050639">
    <property type="entry name" value="SSR_resolvase"/>
</dbReference>